<evidence type="ECO:0000313" key="3">
    <source>
        <dbReference type="Proteomes" id="UP000195105"/>
    </source>
</evidence>
<dbReference type="EMBL" id="NGFN01000062">
    <property type="protein sequence ID" value="OUD02806.1"/>
    <property type="molecule type" value="Genomic_DNA"/>
</dbReference>
<dbReference type="AlphaFoldDB" id="A0A243S5D7"/>
<proteinExistence type="predicted"/>
<protein>
    <submittedName>
        <fullName evidence="2">Uncharacterized protein</fullName>
    </submittedName>
</protein>
<dbReference type="Proteomes" id="UP000195105">
    <property type="component" value="Unassembled WGS sequence"/>
</dbReference>
<gene>
    <name evidence="2" type="ORF">CA983_12940</name>
</gene>
<evidence type="ECO:0000313" key="2">
    <source>
        <dbReference type="EMBL" id="OUD02806.1"/>
    </source>
</evidence>
<reference evidence="2 3" key="1">
    <citation type="submission" date="2017-05" db="EMBL/GenBank/DDBJ databases">
        <title>Biotechnological potential of actinobacteria isolated from South African environments.</title>
        <authorList>
            <person name="Le Roes-Hill M."/>
            <person name="Prins A."/>
            <person name="Durrell K.A."/>
        </authorList>
    </citation>
    <scope>NUCLEOTIDE SEQUENCE [LARGE SCALE GENOMIC DNA]</scope>
    <source>
        <strain evidence="2 3">HMC13</strain>
    </source>
</reference>
<evidence type="ECO:0000256" key="1">
    <source>
        <dbReference type="SAM" id="MobiDB-lite"/>
    </source>
</evidence>
<feature type="region of interest" description="Disordered" evidence="1">
    <location>
        <begin position="1"/>
        <end position="43"/>
    </location>
</feature>
<accession>A0A243S5D7</accession>
<feature type="compositionally biased region" description="Pro residues" evidence="1">
    <location>
        <begin position="10"/>
        <end position="23"/>
    </location>
</feature>
<name>A0A243S5D7_9ACTN</name>
<comment type="caution">
    <text evidence="2">The sequence shown here is derived from an EMBL/GenBank/DDBJ whole genome shotgun (WGS) entry which is preliminary data.</text>
</comment>
<organism evidence="2 3">
    <name type="scientific">Streptomyces swartbergensis</name>
    <dbReference type="NCBI Taxonomy" id="487165"/>
    <lineage>
        <taxon>Bacteria</taxon>
        <taxon>Bacillati</taxon>
        <taxon>Actinomycetota</taxon>
        <taxon>Actinomycetes</taxon>
        <taxon>Kitasatosporales</taxon>
        <taxon>Streptomycetaceae</taxon>
        <taxon>Streptomyces</taxon>
    </lineage>
</organism>
<sequence length="232" mass="24348">MVEEDAAPVAVPPAAVPLLPEPAPVTGRRKPRGARFAGAADEVGEAREEPQVVAVGGAERRDVVQAVEALARLRKEGRSGEAHALLVEAATWAPARFPLLADELERAGLGADWQTLLWEAASLPAGRLVAAADALGAAGRVGDGQQMLRQGVARPPGEIGQAVLGLVAEGRHREVRALLDAYVRARTPEEAARSAEPGPQTLVPLLLEAAQGVSDERRWDLLHALRVAGFPA</sequence>
<keyword evidence="3" id="KW-1185">Reference proteome</keyword>